<protein>
    <submittedName>
        <fullName evidence="1">Uncharacterized protein</fullName>
    </submittedName>
</protein>
<accession>A0A6A8LGX2</accession>
<comment type="caution">
    <text evidence="1">The sequence shown here is derived from an EMBL/GenBank/DDBJ whole genome shotgun (WGS) entry which is preliminary data.</text>
</comment>
<gene>
    <name evidence="1" type="ORF">GKC39_11330</name>
</gene>
<dbReference type="AlphaFoldDB" id="A0A6A8LGX2"/>
<dbReference type="EMBL" id="WKKV01000005">
    <property type="protein sequence ID" value="MSE02656.1"/>
    <property type="molecule type" value="Genomic_DNA"/>
</dbReference>
<organism evidence="1">
    <name type="scientific">Bacillus velezensis</name>
    <dbReference type="NCBI Taxonomy" id="492670"/>
    <lineage>
        <taxon>Bacteria</taxon>
        <taxon>Bacillati</taxon>
        <taxon>Bacillota</taxon>
        <taxon>Bacilli</taxon>
        <taxon>Bacillales</taxon>
        <taxon>Bacillaceae</taxon>
        <taxon>Bacillus</taxon>
        <taxon>Bacillus amyloliquefaciens group</taxon>
    </lineage>
</organism>
<proteinExistence type="predicted"/>
<evidence type="ECO:0000313" key="1">
    <source>
        <dbReference type="EMBL" id="MSE02656.1"/>
    </source>
</evidence>
<reference evidence="1" key="1">
    <citation type="submission" date="2019-11" db="EMBL/GenBank/DDBJ databases">
        <title>Draft Genome Sequence of Plant Growth-Promoting Rhizosphere-Associated Bacteria.</title>
        <authorList>
            <person name="Vasilyev I.Y."/>
            <person name="Radchenko V."/>
            <person name="Ilnitskaya E.V."/>
        </authorList>
    </citation>
    <scope>NUCLEOTIDE SEQUENCE</scope>
    <source>
        <strain evidence="1">VRA_517_n</strain>
    </source>
</reference>
<name>A0A6A8LGX2_BACVE</name>
<sequence length="79" mass="8714">MISSGGIFMDKASSFLYIFLKRSLCCGVNIKVIKRNGGAGMKKTEHDKSRGEKTVYLTVRGYRLKLTPGQMKLISAGRA</sequence>